<dbReference type="Proteomes" id="UP000237000">
    <property type="component" value="Unassembled WGS sequence"/>
</dbReference>
<accession>A0A2P5FA14</accession>
<sequence>MTIFFFLLQLPHSPSNPPKNPSNSTSVSNPCVLFLNSSPNGSSRFPNATKSTSLTFQFDFTFTNSSSSFFTLPFASRTALSPPLLASSTDRISLFRGRPRFRFP</sequence>
<name>A0A2P5FA14_TREOI</name>
<keyword evidence="2" id="KW-1185">Reference proteome</keyword>
<evidence type="ECO:0000313" key="1">
    <source>
        <dbReference type="EMBL" id="PON94627.1"/>
    </source>
</evidence>
<organism evidence="1 2">
    <name type="scientific">Trema orientale</name>
    <name type="common">Charcoal tree</name>
    <name type="synonym">Celtis orientalis</name>
    <dbReference type="NCBI Taxonomy" id="63057"/>
    <lineage>
        <taxon>Eukaryota</taxon>
        <taxon>Viridiplantae</taxon>
        <taxon>Streptophyta</taxon>
        <taxon>Embryophyta</taxon>
        <taxon>Tracheophyta</taxon>
        <taxon>Spermatophyta</taxon>
        <taxon>Magnoliopsida</taxon>
        <taxon>eudicotyledons</taxon>
        <taxon>Gunneridae</taxon>
        <taxon>Pentapetalae</taxon>
        <taxon>rosids</taxon>
        <taxon>fabids</taxon>
        <taxon>Rosales</taxon>
        <taxon>Cannabaceae</taxon>
        <taxon>Trema</taxon>
    </lineage>
</organism>
<proteinExistence type="predicted"/>
<dbReference type="InParanoid" id="A0A2P5FA14"/>
<gene>
    <name evidence="1" type="ORF">TorRG33x02_096620</name>
</gene>
<evidence type="ECO:0000313" key="2">
    <source>
        <dbReference type="Proteomes" id="UP000237000"/>
    </source>
</evidence>
<protein>
    <submittedName>
        <fullName evidence="1">Uncharacterized protein</fullName>
    </submittedName>
</protein>
<comment type="caution">
    <text evidence="1">The sequence shown here is derived from an EMBL/GenBank/DDBJ whole genome shotgun (WGS) entry which is preliminary data.</text>
</comment>
<reference evidence="2" key="1">
    <citation type="submission" date="2016-06" db="EMBL/GenBank/DDBJ databases">
        <title>Parallel loss of symbiosis genes in relatives of nitrogen-fixing non-legume Parasponia.</title>
        <authorList>
            <person name="Van Velzen R."/>
            <person name="Holmer R."/>
            <person name="Bu F."/>
            <person name="Rutten L."/>
            <person name="Van Zeijl A."/>
            <person name="Liu W."/>
            <person name="Santuari L."/>
            <person name="Cao Q."/>
            <person name="Sharma T."/>
            <person name="Shen D."/>
            <person name="Roswanjaya Y."/>
            <person name="Wardhani T."/>
            <person name="Kalhor M.S."/>
            <person name="Jansen J."/>
            <person name="Van den Hoogen J."/>
            <person name="Gungor B."/>
            <person name="Hartog M."/>
            <person name="Hontelez J."/>
            <person name="Verver J."/>
            <person name="Yang W.-C."/>
            <person name="Schijlen E."/>
            <person name="Repin R."/>
            <person name="Schilthuizen M."/>
            <person name="Schranz E."/>
            <person name="Heidstra R."/>
            <person name="Miyata K."/>
            <person name="Fedorova E."/>
            <person name="Kohlen W."/>
            <person name="Bisseling T."/>
            <person name="Smit S."/>
            <person name="Geurts R."/>
        </authorList>
    </citation>
    <scope>NUCLEOTIDE SEQUENCE [LARGE SCALE GENOMIC DNA]</scope>
    <source>
        <strain evidence="2">cv. RG33-2</strain>
    </source>
</reference>
<dbReference type="AlphaFoldDB" id="A0A2P5FA14"/>
<dbReference type="EMBL" id="JXTC01000050">
    <property type="protein sequence ID" value="PON94627.1"/>
    <property type="molecule type" value="Genomic_DNA"/>
</dbReference>